<dbReference type="AlphaFoldDB" id="A0A1Y2KV16"/>
<accession>A0A1Y2KV16</accession>
<sequence>MLPVVALFVLMLFPVFARADCYSWPLREQRGAYAYDGDTIYITMPGLPAPISKMSVRVAGIDTPEIRGHCDAEKQLAIKARDRVLAVLAGAVASGQPVLFCRPEWGRYGGRVVAYVAIGDIWLQDILFAEGLGRIYQGQKRGTWCPQQP</sequence>
<comment type="caution">
    <text evidence="1">The sequence shown here is derived from an EMBL/GenBank/DDBJ whole genome shotgun (WGS) entry which is preliminary data.</text>
</comment>
<name>A0A1Y2KV16_9PROT</name>
<organism evidence="1 2">
    <name type="scientific">Thalassospira mesophila</name>
    <dbReference type="NCBI Taxonomy" id="1293891"/>
    <lineage>
        <taxon>Bacteria</taxon>
        <taxon>Pseudomonadati</taxon>
        <taxon>Pseudomonadota</taxon>
        <taxon>Alphaproteobacteria</taxon>
        <taxon>Rhodospirillales</taxon>
        <taxon>Thalassospiraceae</taxon>
        <taxon>Thalassospira</taxon>
    </lineage>
</organism>
<proteinExistence type="predicted"/>
<protein>
    <recommendedName>
        <fullName evidence="3">Nuclease</fullName>
    </recommendedName>
</protein>
<evidence type="ECO:0000313" key="1">
    <source>
        <dbReference type="EMBL" id="OSQ35512.1"/>
    </source>
</evidence>
<evidence type="ECO:0008006" key="3">
    <source>
        <dbReference type="Google" id="ProtNLM"/>
    </source>
</evidence>
<dbReference type="EMBL" id="JFKA01000018">
    <property type="protein sequence ID" value="OSQ35512.1"/>
    <property type="molecule type" value="Genomic_DNA"/>
</dbReference>
<dbReference type="Proteomes" id="UP000193391">
    <property type="component" value="Unassembled WGS sequence"/>
</dbReference>
<dbReference type="SUPFAM" id="SSF50199">
    <property type="entry name" value="Staphylococcal nuclease"/>
    <property type="match status" value="1"/>
</dbReference>
<dbReference type="STRING" id="1293891.TMES_20890"/>
<reference evidence="1 2" key="1">
    <citation type="submission" date="2014-03" db="EMBL/GenBank/DDBJ databases">
        <title>The draft genome sequence of Thalassospira mesophila JCM 18969.</title>
        <authorList>
            <person name="Lai Q."/>
            <person name="Shao Z."/>
        </authorList>
    </citation>
    <scope>NUCLEOTIDE SEQUENCE [LARGE SCALE GENOMIC DNA]</scope>
    <source>
        <strain evidence="1 2">JCM 18969</strain>
    </source>
</reference>
<evidence type="ECO:0000313" key="2">
    <source>
        <dbReference type="Proteomes" id="UP000193391"/>
    </source>
</evidence>
<dbReference type="InterPro" id="IPR035437">
    <property type="entry name" value="SNase_OB-fold_sf"/>
</dbReference>
<gene>
    <name evidence="1" type="ORF">TMES_20890</name>
</gene>
<keyword evidence="2" id="KW-1185">Reference proteome</keyword>
<dbReference type="Gene3D" id="2.40.50.90">
    <property type="match status" value="1"/>
</dbReference>